<comment type="caution">
    <text evidence="1">The sequence shown here is derived from an EMBL/GenBank/DDBJ whole genome shotgun (WGS) entry which is preliminary data.</text>
</comment>
<organism evidence="1 2">
    <name type="scientific">Leptomonas seymouri</name>
    <dbReference type="NCBI Taxonomy" id="5684"/>
    <lineage>
        <taxon>Eukaryota</taxon>
        <taxon>Discoba</taxon>
        <taxon>Euglenozoa</taxon>
        <taxon>Kinetoplastea</taxon>
        <taxon>Metakinetoplastina</taxon>
        <taxon>Trypanosomatida</taxon>
        <taxon>Trypanosomatidae</taxon>
        <taxon>Leishmaniinae</taxon>
        <taxon>Leptomonas</taxon>
    </lineage>
</organism>
<keyword evidence="2" id="KW-1185">Reference proteome</keyword>
<accession>A0A0N0P5S5</accession>
<name>A0A0N0P5S5_LEPSE</name>
<sequence>MSAIPCNAQMLGFEVLDAQSNTCTKTSAPLYAALSFRISFKVREPVVAPALFVAVDFIADVASEQPPVPLLPLRPVAPADLVNSFTKTSESLNAAVLSSSSPATNEGSIDTLSLLLSPHATYALTFSVADLSKLRAIPLKHLLQVSVMRVRLATAVAGANTEENTVATWKAVWQVRRDPQNNQELVRTLLSPLS</sequence>
<evidence type="ECO:0000313" key="1">
    <source>
        <dbReference type="EMBL" id="KPI86327.1"/>
    </source>
</evidence>
<protein>
    <submittedName>
        <fullName evidence="1">Uncharacterized protein</fullName>
    </submittedName>
</protein>
<dbReference type="OMA" id="WNVIWRV"/>
<dbReference type="Proteomes" id="UP000038009">
    <property type="component" value="Unassembled WGS sequence"/>
</dbReference>
<dbReference type="EMBL" id="LJSK01000137">
    <property type="protein sequence ID" value="KPI86327.1"/>
    <property type="molecule type" value="Genomic_DNA"/>
</dbReference>
<dbReference type="AlphaFoldDB" id="A0A0N0P5S5"/>
<reference evidence="1 2" key="1">
    <citation type="journal article" date="2015" name="PLoS Pathog.">
        <title>Leptomonas seymouri: Adaptations to the Dixenous Life Cycle Analyzed by Genome Sequencing, Transcriptome Profiling and Co-infection with Leishmania donovani.</title>
        <authorList>
            <person name="Kraeva N."/>
            <person name="Butenko A."/>
            <person name="Hlavacova J."/>
            <person name="Kostygov A."/>
            <person name="Myskova J."/>
            <person name="Grybchuk D."/>
            <person name="Lestinova T."/>
            <person name="Votypka J."/>
            <person name="Volf P."/>
            <person name="Opperdoes F."/>
            <person name="Flegontov P."/>
            <person name="Lukes J."/>
            <person name="Yurchenko V."/>
        </authorList>
    </citation>
    <scope>NUCLEOTIDE SEQUENCE [LARGE SCALE GENOMIC DNA]</scope>
    <source>
        <strain evidence="1 2">ATCC 30220</strain>
    </source>
</reference>
<evidence type="ECO:0000313" key="2">
    <source>
        <dbReference type="Proteomes" id="UP000038009"/>
    </source>
</evidence>
<gene>
    <name evidence="1" type="ORF">ABL78_4632</name>
</gene>
<dbReference type="OrthoDB" id="266300at2759"/>
<dbReference type="VEuPathDB" id="TriTrypDB:Lsey_0137_0220"/>
<proteinExistence type="predicted"/>